<accession>A0ABQ9S7G2</accession>
<sequence length="114" mass="13182">MVSCRRRQVPAGERIPRLQATQATFEWPWSNGVLFENEQEVDEDGDGDGDGDEDEEEDEEEEERIMACQLSHDDLEHQAWANVAAHRMDQYVKRITRTGDGSFNGRKSWANRSR</sequence>
<dbReference type="RefSeq" id="XP_060344592.1">
    <property type="nucleotide sequence ID" value="XM_060497059.1"/>
</dbReference>
<feature type="region of interest" description="Disordered" evidence="1">
    <location>
        <begin position="31"/>
        <end position="64"/>
    </location>
</feature>
<proteinExistence type="predicted"/>
<feature type="compositionally biased region" description="Acidic residues" evidence="1">
    <location>
        <begin position="37"/>
        <end position="63"/>
    </location>
</feature>
<evidence type="ECO:0000256" key="1">
    <source>
        <dbReference type="SAM" id="MobiDB-lite"/>
    </source>
</evidence>
<organism evidence="2 3">
    <name type="scientific">Colletotrichum paranaense</name>
    <dbReference type="NCBI Taxonomy" id="1914294"/>
    <lineage>
        <taxon>Eukaryota</taxon>
        <taxon>Fungi</taxon>
        <taxon>Dikarya</taxon>
        <taxon>Ascomycota</taxon>
        <taxon>Pezizomycotina</taxon>
        <taxon>Sordariomycetes</taxon>
        <taxon>Hypocreomycetidae</taxon>
        <taxon>Glomerellales</taxon>
        <taxon>Glomerellaceae</taxon>
        <taxon>Colletotrichum</taxon>
        <taxon>Colletotrichum acutatum species complex</taxon>
    </lineage>
</organism>
<protein>
    <submittedName>
        <fullName evidence="2">Uncharacterized protein</fullName>
    </submittedName>
</protein>
<dbReference type="Proteomes" id="UP001241169">
    <property type="component" value="Unassembled WGS sequence"/>
</dbReference>
<gene>
    <name evidence="2" type="ORF">CPAR01_12804</name>
</gene>
<reference evidence="2 3" key="1">
    <citation type="submission" date="2016-10" db="EMBL/GenBank/DDBJ databases">
        <title>The genome sequence of Colletotrichum fioriniae PJ7.</title>
        <authorList>
            <person name="Baroncelli R."/>
        </authorList>
    </citation>
    <scope>NUCLEOTIDE SEQUENCE [LARGE SCALE GENOMIC DNA]</scope>
    <source>
        <strain evidence="2 3">IMI 384185</strain>
    </source>
</reference>
<keyword evidence="3" id="KW-1185">Reference proteome</keyword>
<comment type="caution">
    <text evidence="2">The sequence shown here is derived from an EMBL/GenBank/DDBJ whole genome shotgun (WGS) entry which is preliminary data.</text>
</comment>
<name>A0ABQ9S7G2_9PEZI</name>
<dbReference type="GeneID" id="85380958"/>
<evidence type="ECO:0000313" key="2">
    <source>
        <dbReference type="EMBL" id="KAK1528246.1"/>
    </source>
</evidence>
<dbReference type="EMBL" id="MOPA01000011">
    <property type="protein sequence ID" value="KAK1528246.1"/>
    <property type="molecule type" value="Genomic_DNA"/>
</dbReference>
<evidence type="ECO:0000313" key="3">
    <source>
        <dbReference type="Proteomes" id="UP001241169"/>
    </source>
</evidence>